<dbReference type="PROSITE" id="PS50932">
    <property type="entry name" value="HTH_LACI_2"/>
    <property type="match status" value="1"/>
</dbReference>
<name>A0A0M7ARI2_9HYPH</name>
<dbReference type="Pfam" id="PF00356">
    <property type="entry name" value="LacI"/>
    <property type="match status" value="1"/>
</dbReference>
<dbReference type="Pfam" id="PF13377">
    <property type="entry name" value="Peripla_BP_3"/>
    <property type="match status" value="1"/>
</dbReference>
<keyword evidence="3" id="KW-0804">Transcription</keyword>
<organism evidence="5 6">
    <name type="scientific">Roseibium album</name>
    <dbReference type="NCBI Taxonomy" id="311410"/>
    <lineage>
        <taxon>Bacteria</taxon>
        <taxon>Pseudomonadati</taxon>
        <taxon>Pseudomonadota</taxon>
        <taxon>Alphaproteobacteria</taxon>
        <taxon>Hyphomicrobiales</taxon>
        <taxon>Stappiaceae</taxon>
        <taxon>Roseibium</taxon>
    </lineage>
</organism>
<dbReference type="InterPro" id="IPR000843">
    <property type="entry name" value="HTH_LacI"/>
</dbReference>
<dbReference type="AlphaFoldDB" id="A0A0M7ARI2"/>
<dbReference type="SUPFAM" id="SSF47413">
    <property type="entry name" value="lambda repressor-like DNA-binding domains"/>
    <property type="match status" value="1"/>
</dbReference>
<dbReference type="Gene3D" id="3.40.50.2300">
    <property type="match status" value="2"/>
</dbReference>
<keyword evidence="1" id="KW-0805">Transcription regulation</keyword>
<evidence type="ECO:0000256" key="3">
    <source>
        <dbReference type="ARBA" id="ARBA00023163"/>
    </source>
</evidence>
<evidence type="ECO:0000259" key="4">
    <source>
        <dbReference type="PROSITE" id="PS50932"/>
    </source>
</evidence>
<dbReference type="PANTHER" id="PTHR30146:SF138">
    <property type="entry name" value="TRANSCRIPTIONAL REGULATORY PROTEIN"/>
    <property type="match status" value="1"/>
</dbReference>
<feature type="domain" description="HTH lacI-type" evidence="4">
    <location>
        <begin position="13"/>
        <end position="67"/>
    </location>
</feature>
<protein>
    <submittedName>
        <fullName evidence="5">Degradation activator</fullName>
    </submittedName>
</protein>
<evidence type="ECO:0000256" key="1">
    <source>
        <dbReference type="ARBA" id="ARBA00023015"/>
    </source>
</evidence>
<dbReference type="GO" id="GO:0000976">
    <property type="term" value="F:transcription cis-regulatory region binding"/>
    <property type="evidence" value="ECO:0007669"/>
    <property type="project" value="TreeGrafter"/>
</dbReference>
<dbReference type="SMART" id="SM00354">
    <property type="entry name" value="HTH_LACI"/>
    <property type="match status" value="1"/>
</dbReference>
<evidence type="ECO:0000313" key="6">
    <source>
        <dbReference type="Proteomes" id="UP000049983"/>
    </source>
</evidence>
<dbReference type="EMBL" id="CXWC01000013">
    <property type="protein sequence ID" value="CTQ77052.1"/>
    <property type="molecule type" value="Genomic_DNA"/>
</dbReference>
<dbReference type="PANTHER" id="PTHR30146">
    <property type="entry name" value="LACI-RELATED TRANSCRIPTIONAL REPRESSOR"/>
    <property type="match status" value="1"/>
</dbReference>
<dbReference type="STRING" id="311410.LA5095_03705"/>
<evidence type="ECO:0000256" key="2">
    <source>
        <dbReference type="ARBA" id="ARBA00023125"/>
    </source>
</evidence>
<sequence>MEDNAKPSGTDVPTLADVAVAAGVSTATVSRCLNSPDRVTQKTLKIVMDAVDRLGYSPNYSARALAAGRTNTIGAIIPTMENAIFARGIQAFQEELQQNGCTLLVASSSYRQDLEEEQIKTLTVRGADALLLIGYQRDPKVYEFLAKRKIPAVLTWVSDPDSDHLSVGFNNRQAMKSLAELVLENGHKVIGCITAETSANDRARDRVSGIRDAMKEAGLDPSELLVEETQYSIENGDVAFRKLMAARPRPTAVMCGNDVLAVGALRAASALKLEIPGDVSITGFDDIELASVAPVPLTTVHVPHRRMGQFAAQALMAALNGNAPDNIELPTSICFRETLGKAPAPNKR</sequence>
<dbReference type="OrthoDB" id="60111at2"/>
<dbReference type="GO" id="GO:0003700">
    <property type="term" value="F:DNA-binding transcription factor activity"/>
    <property type="evidence" value="ECO:0007669"/>
    <property type="project" value="TreeGrafter"/>
</dbReference>
<dbReference type="InterPro" id="IPR010982">
    <property type="entry name" value="Lambda_DNA-bd_dom_sf"/>
</dbReference>
<accession>A0A0M7ARI2</accession>
<reference evidence="6" key="1">
    <citation type="submission" date="2015-07" db="EMBL/GenBank/DDBJ databases">
        <authorList>
            <person name="Rodrigo-Torres Lidia"/>
            <person name="Arahal R.David."/>
        </authorList>
    </citation>
    <scope>NUCLEOTIDE SEQUENCE [LARGE SCALE GENOMIC DNA]</scope>
    <source>
        <strain evidence="6">CECT 5096</strain>
    </source>
</reference>
<dbReference type="InterPro" id="IPR028082">
    <property type="entry name" value="Peripla_BP_I"/>
</dbReference>
<dbReference type="Proteomes" id="UP000049983">
    <property type="component" value="Unassembled WGS sequence"/>
</dbReference>
<dbReference type="RefSeq" id="WP_055117552.1">
    <property type="nucleotide sequence ID" value="NZ_CXWC01000013.1"/>
</dbReference>
<dbReference type="SUPFAM" id="SSF53822">
    <property type="entry name" value="Periplasmic binding protein-like I"/>
    <property type="match status" value="1"/>
</dbReference>
<dbReference type="GeneID" id="97672257"/>
<proteinExistence type="predicted"/>
<dbReference type="CDD" id="cd01392">
    <property type="entry name" value="HTH_LacI"/>
    <property type="match status" value="1"/>
</dbReference>
<keyword evidence="2" id="KW-0238">DNA-binding</keyword>
<dbReference type="InterPro" id="IPR046335">
    <property type="entry name" value="LacI/GalR-like_sensor"/>
</dbReference>
<evidence type="ECO:0000313" key="5">
    <source>
        <dbReference type="EMBL" id="CTQ77052.1"/>
    </source>
</evidence>
<gene>
    <name evidence="5" type="primary">degA_3</name>
    <name evidence="5" type="ORF">LA5096_04987</name>
</gene>
<dbReference type="Gene3D" id="1.10.260.40">
    <property type="entry name" value="lambda repressor-like DNA-binding domains"/>
    <property type="match status" value="1"/>
</dbReference>
<dbReference type="CDD" id="cd06273">
    <property type="entry name" value="PBP1_LacI-like"/>
    <property type="match status" value="1"/>
</dbReference>
<keyword evidence="6" id="KW-1185">Reference proteome</keyword>